<keyword evidence="4" id="KW-1185">Reference proteome</keyword>
<feature type="transmembrane region" description="Helical" evidence="2">
    <location>
        <begin position="334"/>
        <end position="359"/>
    </location>
</feature>
<name>A0ABD1QXR7_9LAMI</name>
<feature type="compositionally biased region" description="Low complexity" evidence="1">
    <location>
        <begin position="30"/>
        <end position="46"/>
    </location>
</feature>
<sequence>MATALANRASALERTATLFRPSFNFFRNSTTTASTESPASSAAADAGAKKPQRKKKKNLFEVAQFLPNWGIGYHMAKTHWTGVSYQITKINLYKDGRHGKAWGIVHKDGGDGGDEPPHQHANRLQADCQTVLFLSFSFFFKFLINDMIVVFMNSFMPDPSSFVADKSPFTPNTTSFMPDPTQAQLLALGHLTDDFALLLALLMAFLLAIFIVSNFSATATVLVSAMSYKDETLSFKDLCSRIVTTWKRALITGFYTKLHALGYLSLGMALAAPLFMSANLVTISAAIFLGISSFVYCLYFPIVWNLAIVASIVDEGCGMESLGKAASLIKGKRLHGFMLNICFNLLVFIQFLGFGFGMILGDKGLMNWTIIGLFVMGFFSLGNFFSNVSYTVLYFQCKKSYGGEIESYGSMEYTKLPSSQPVNK</sequence>
<feature type="region of interest" description="Disordered" evidence="1">
    <location>
        <begin position="30"/>
        <end position="55"/>
    </location>
</feature>
<dbReference type="Proteomes" id="UP001604336">
    <property type="component" value="Unassembled WGS sequence"/>
</dbReference>
<feature type="transmembrane region" description="Helical" evidence="2">
    <location>
        <begin position="131"/>
        <end position="152"/>
    </location>
</feature>
<feature type="transmembrane region" description="Helical" evidence="2">
    <location>
        <begin position="287"/>
        <end position="313"/>
    </location>
</feature>
<dbReference type="AlphaFoldDB" id="A0ABD1QXR7"/>
<gene>
    <name evidence="3" type="ORF">Adt_33974</name>
</gene>
<evidence type="ECO:0000256" key="1">
    <source>
        <dbReference type="SAM" id="MobiDB-lite"/>
    </source>
</evidence>
<dbReference type="InterPro" id="IPR032053">
    <property type="entry name" value="Ribosomal_mS34"/>
</dbReference>
<reference evidence="4" key="1">
    <citation type="submission" date="2024-07" db="EMBL/GenBank/DDBJ databases">
        <title>Two chromosome-level genome assemblies of Korean endemic species Abeliophyllum distichum and Forsythia ovata (Oleaceae).</title>
        <authorList>
            <person name="Jang H."/>
        </authorList>
    </citation>
    <scope>NUCLEOTIDE SEQUENCE [LARGE SCALE GENOMIC DNA]</scope>
</reference>
<dbReference type="PANTHER" id="PTHR35316:SF1">
    <property type="entry name" value="28S RIBOSOMAL S34 PROTEIN"/>
    <property type="match status" value="1"/>
</dbReference>
<feature type="transmembrane region" description="Helical" evidence="2">
    <location>
        <begin position="365"/>
        <end position="385"/>
    </location>
</feature>
<dbReference type="PANTHER" id="PTHR35316">
    <property type="entry name" value="28S RIBOSOMAL S34 PROTEIN"/>
    <property type="match status" value="1"/>
</dbReference>
<keyword evidence="2" id="KW-0812">Transmembrane</keyword>
<keyword evidence="2" id="KW-1133">Transmembrane helix</keyword>
<proteinExistence type="predicted"/>
<keyword evidence="2" id="KW-0472">Membrane</keyword>
<feature type="transmembrane region" description="Helical" evidence="2">
    <location>
        <begin position="249"/>
        <end position="275"/>
    </location>
</feature>
<dbReference type="EMBL" id="JBFOLK010000010">
    <property type="protein sequence ID" value="KAL2481008.1"/>
    <property type="molecule type" value="Genomic_DNA"/>
</dbReference>
<accession>A0ABD1QXR7</accession>
<evidence type="ECO:0008006" key="5">
    <source>
        <dbReference type="Google" id="ProtNLM"/>
    </source>
</evidence>
<organism evidence="3 4">
    <name type="scientific">Abeliophyllum distichum</name>
    <dbReference type="NCBI Taxonomy" id="126358"/>
    <lineage>
        <taxon>Eukaryota</taxon>
        <taxon>Viridiplantae</taxon>
        <taxon>Streptophyta</taxon>
        <taxon>Embryophyta</taxon>
        <taxon>Tracheophyta</taxon>
        <taxon>Spermatophyta</taxon>
        <taxon>Magnoliopsida</taxon>
        <taxon>eudicotyledons</taxon>
        <taxon>Gunneridae</taxon>
        <taxon>Pentapetalae</taxon>
        <taxon>asterids</taxon>
        <taxon>lamiids</taxon>
        <taxon>Lamiales</taxon>
        <taxon>Oleaceae</taxon>
        <taxon>Forsythieae</taxon>
        <taxon>Abeliophyllum</taxon>
    </lineage>
</organism>
<evidence type="ECO:0000313" key="4">
    <source>
        <dbReference type="Proteomes" id="UP001604336"/>
    </source>
</evidence>
<evidence type="ECO:0000313" key="3">
    <source>
        <dbReference type="EMBL" id="KAL2481008.1"/>
    </source>
</evidence>
<dbReference type="Pfam" id="PF16053">
    <property type="entry name" value="MRP-S34"/>
    <property type="match status" value="1"/>
</dbReference>
<feature type="transmembrane region" description="Helical" evidence="2">
    <location>
        <begin position="195"/>
        <end position="228"/>
    </location>
</feature>
<protein>
    <recommendedName>
        <fullName evidence="5">Transmembrane protein</fullName>
    </recommendedName>
</protein>
<evidence type="ECO:0000256" key="2">
    <source>
        <dbReference type="SAM" id="Phobius"/>
    </source>
</evidence>
<comment type="caution">
    <text evidence="3">The sequence shown here is derived from an EMBL/GenBank/DDBJ whole genome shotgun (WGS) entry which is preliminary data.</text>
</comment>